<comment type="caution">
    <text evidence="1">The sequence shown here is derived from an EMBL/GenBank/DDBJ whole genome shotgun (WGS) entry which is preliminary data.</text>
</comment>
<keyword evidence="2" id="KW-1185">Reference proteome</keyword>
<name>A0A9N8VUC7_9GLOM</name>
<proteinExistence type="predicted"/>
<dbReference type="Proteomes" id="UP000789396">
    <property type="component" value="Unassembled WGS sequence"/>
</dbReference>
<protein>
    <submittedName>
        <fullName evidence="1">9115_t:CDS:1</fullName>
    </submittedName>
</protein>
<evidence type="ECO:0000313" key="1">
    <source>
        <dbReference type="EMBL" id="CAG8466664.1"/>
    </source>
</evidence>
<accession>A0A9N8VUC7</accession>
<evidence type="ECO:0000313" key="2">
    <source>
        <dbReference type="Proteomes" id="UP000789396"/>
    </source>
</evidence>
<organism evidence="1 2">
    <name type="scientific">Racocetra fulgida</name>
    <dbReference type="NCBI Taxonomy" id="60492"/>
    <lineage>
        <taxon>Eukaryota</taxon>
        <taxon>Fungi</taxon>
        <taxon>Fungi incertae sedis</taxon>
        <taxon>Mucoromycota</taxon>
        <taxon>Glomeromycotina</taxon>
        <taxon>Glomeromycetes</taxon>
        <taxon>Diversisporales</taxon>
        <taxon>Gigasporaceae</taxon>
        <taxon>Racocetra</taxon>
    </lineage>
</organism>
<dbReference type="AlphaFoldDB" id="A0A9N8VUC7"/>
<dbReference type="OrthoDB" id="10639196at2759"/>
<dbReference type="EMBL" id="CAJVPZ010000487">
    <property type="protein sequence ID" value="CAG8466664.1"/>
    <property type="molecule type" value="Genomic_DNA"/>
</dbReference>
<sequence>MPRPNKRKRLANELPRKRGCFAPRKIVIYEETVDIHGEMMEIDQETVDIHGEMMEIDQDTTMPDETSYLNTIMQDNVDEEKQAGPVFNRI</sequence>
<gene>
    <name evidence="1" type="ORF">RFULGI_LOCUS928</name>
</gene>
<reference evidence="1" key="1">
    <citation type="submission" date="2021-06" db="EMBL/GenBank/DDBJ databases">
        <authorList>
            <person name="Kallberg Y."/>
            <person name="Tangrot J."/>
            <person name="Rosling A."/>
        </authorList>
    </citation>
    <scope>NUCLEOTIDE SEQUENCE</scope>
    <source>
        <strain evidence="1">IN212</strain>
    </source>
</reference>